<accession>A0A445F0R0</accession>
<organism evidence="1 2">
    <name type="scientific">Glycine soja</name>
    <name type="common">Wild soybean</name>
    <dbReference type="NCBI Taxonomy" id="3848"/>
    <lineage>
        <taxon>Eukaryota</taxon>
        <taxon>Viridiplantae</taxon>
        <taxon>Streptophyta</taxon>
        <taxon>Embryophyta</taxon>
        <taxon>Tracheophyta</taxon>
        <taxon>Spermatophyta</taxon>
        <taxon>Magnoliopsida</taxon>
        <taxon>eudicotyledons</taxon>
        <taxon>Gunneridae</taxon>
        <taxon>Pentapetalae</taxon>
        <taxon>rosids</taxon>
        <taxon>fabids</taxon>
        <taxon>Fabales</taxon>
        <taxon>Fabaceae</taxon>
        <taxon>Papilionoideae</taxon>
        <taxon>50 kb inversion clade</taxon>
        <taxon>NPAAA clade</taxon>
        <taxon>indigoferoid/millettioid clade</taxon>
        <taxon>Phaseoleae</taxon>
        <taxon>Glycine</taxon>
        <taxon>Glycine subgen. Soja</taxon>
    </lineage>
</organism>
<protein>
    <submittedName>
        <fullName evidence="1">Uncharacterized protein</fullName>
    </submittedName>
</protein>
<evidence type="ECO:0000313" key="1">
    <source>
        <dbReference type="EMBL" id="RZB42415.1"/>
    </source>
</evidence>
<keyword evidence="2" id="KW-1185">Reference proteome</keyword>
<comment type="caution">
    <text evidence="1">The sequence shown here is derived from an EMBL/GenBank/DDBJ whole genome shotgun (WGS) entry which is preliminary data.</text>
</comment>
<proteinExistence type="predicted"/>
<gene>
    <name evidence="1" type="ORF">D0Y65_053132</name>
</gene>
<dbReference type="Proteomes" id="UP000289340">
    <property type="component" value="Chromosome 20"/>
</dbReference>
<sequence>MGHSVLIAKSKSLQPRIIYTTSFQTLKFVSFSIRIECTWQVTFAALKIQEIVLQESTKDPGKRSRIWKPKEALEILKYKRGIHVVEDIILDLDTLTKNLSLSSDSLARMTHSFTCLTTSLQSFGMGFSGIKGNDNLELIYHLHSAIPSSIWPNRKLSFLSLSSYNKVDKLSNDLGMGSITAPDHYGSMQRNAPELSSLQALTYSQHWTLFIIRTFGAI</sequence>
<evidence type="ECO:0000313" key="2">
    <source>
        <dbReference type="Proteomes" id="UP000289340"/>
    </source>
</evidence>
<reference evidence="1 2" key="1">
    <citation type="submission" date="2018-09" db="EMBL/GenBank/DDBJ databases">
        <title>A high-quality reference genome of wild soybean provides a powerful tool to mine soybean genomes.</title>
        <authorList>
            <person name="Xie M."/>
            <person name="Chung C.Y.L."/>
            <person name="Li M.-W."/>
            <person name="Wong F.-L."/>
            <person name="Chan T.-F."/>
            <person name="Lam H.-M."/>
        </authorList>
    </citation>
    <scope>NUCLEOTIDE SEQUENCE [LARGE SCALE GENOMIC DNA]</scope>
    <source>
        <strain evidence="2">cv. W05</strain>
        <tissue evidence="1">Hypocotyl of etiolated seedlings</tissue>
    </source>
</reference>
<dbReference type="AlphaFoldDB" id="A0A445F0R0"/>
<dbReference type="EMBL" id="QZWG01000020">
    <property type="protein sequence ID" value="RZB42415.1"/>
    <property type="molecule type" value="Genomic_DNA"/>
</dbReference>
<name>A0A445F0R0_GLYSO</name>